<reference evidence="2" key="1">
    <citation type="submission" date="2020-07" db="EMBL/GenBank/DDBJ databases">
        <title>Multicomponent nature underlies the extraordinary mechanical properties of spider dragline silk.</title>
        <authorList>
            <person name="Kono N."/>
            <person name="Nakamura H."/>
            <person name="Mori M."/>
            <person name="Yoshida Y."/>
            <person name="Ohtoshi R."/>
            <person name="Malay A.D."/>
            <person name="Moran D.A.P."/>
            <person name="Tomita M."/>
            <person name="Numata K."/>
            <person name="Arakawa K."/>
        </authorList>
    </citation>
    <scope>NUCLEOTIDE SEQUENCE</scope>
</reference>
<organism evidence="2 3">
    <name type="scientific">Trichonephila clavata</name>
    <name type="common">Joro spider</name>
    <name type="synonym">Nephila clavata</name>
    <dbReference type="NCBI Taxonomy" id="2740835"/>
    <lineage>
        <taxon>Eukaryota</taxon>
        <taxon>Metazoa</taxon>
        <taxon>Ecdysozoa</taxon>
        <taxon>Arthropoda</taxon>
        <taxon>Chelicerata</taxon>
        <taxon>Arachnida</taxon>
        <taxon>Araneae</taxon>
        <taxon>Araneomorphae</taxon>
        <taxon>Entelegynae</taxon>
        <taxon>Araneoidea</taxon>
        <taxon>Nephilidae</taxon>
        <taxon>Trichonephila</taxon>
    </lineage>
</organism>
<proteinExistence type="predicted"/>
<evidence type="ECO:0000256" key="1">
    <source>
        <dbReference type="SAM" id="MobiDB-lite"/>
    </source>
</evidence>
<evidence type="ECO:0000313" key="2">
    <source>
        <dbReference type="EMBL" id="GFQ88281.1"/>
    </source>
</evidence>
<evidence type="ECO:0000313" key="3">
    <source>
        <dbReference type="Proteomes" id="UP000887116"/>
    </source>
</evidence>
<keyword evidence="3" id="KW-1185">Reference proteome</keyword>
<feature type="compositionally biased region" description="Polar residues" evidence="1">
    <location>
        <begin position="27"/>
        <end position="44"/>
    </location>
</feature>
<dbReference type="EMBL" id="BMAO01033278">
    <property type="protein sequence ID" value="GFQ88281.1"/>
    <property type="molecule type" value="Genomic_DNA"/>
</dbReference>
<dbReference type="AlphaFoldDB" id="A0A8X6KXV6"/>
<name>A0A8X6KXV6_TRICU</name>
<feature type="region of interest" description="Disordered" evidence="1">
    <location>
        <begin position="22"/>
        <end position="55"/>
    </location>
</feature>
<sequence length="70" mass="7929">MTPSPNQRRLRRTRLSQLKNKFADLPVTNSMDTTDPIEGTSTDVEQPAAPQKKFHVPPITIDNVNNQAHY</sequence>
<gene>
    <name evidence="2" type="ORF">TNCT_455851</name>
</gene>
<dbReference type="Proteomes" id="UP000887116">
    <property type="component" value="Unassembled WGS sequence"/>
</dbReference>
<comment type="caution">
    <text evidence="2">The sequence shown here is derived from an EMBL/GenBank/DDBJ whole genome shotgun (WGS) entry which is preliminary data.</text>
</comment>
<accession>A0A8X6KXV6</accession>
<protein>
    <submittedName>
        <fullName evidence="2">Uncharacterized protein</fullName>
    </submittedName>
</protein>